<gene>
    <name evidence="1" type="ORF">SPHINGO391_310008</name>
</gene>
<proteinExistence type="predicted"/>
<sequence>MSKKALSPELQDQLDRLAALPDDQIDTTDIPEASAEAWQHARRPGLYRPIKKPVTLRLDADIVSWFKEHAHDRGYQTEINRVLRRYVAESEARA</sequence>
<dbReference type="Proteomes" id="UP000326857">
    <property type="component" value="Unassembled WGS sequence"/>
</dbReference>
<dbReference type="AlphaFoldDB" id="A0A5E7Y0T9"/>
<accession>A0A5E7Y0T9</accession>
<evidence type="ECO:0000313" key="2">
    <source>
        <dbReference type="Proteomes" id="UP000326857"/>
    </source>
</evidence>
<evidence type="ECO:0008006" key="3">
    <source>
        <dbReference type="Google" id="ProtNLM"/>
    </source>
</evidence>
<name>A0A5E7Y0T9_9SPHN</name>
<dbReference type="Pfam" id="PF14384">
    <property type="entry name" value="BrnA_antitoxin"/>
    <property type="match status" value="1"/>
</dbReference>
<organism evidence="1 2">
    <name type="scientific">Sphingomonas aurantiaca</name>
    <dbReference type="NCBI Taxonomy" id="185949"/>
    <lineage>
        <taxon>Bacteria</taxon>
        <taxon>Pseudomonadati</taxon>
        <taxon>Pseudomonadota</taxon>
        <taxon>Alphaproteobacteria</taxon>
        <taxon>Sphingomonadales</taxon>
        <taxon>Sphingomonadaceae</taxon>
        <taxon>Sphingomonas</taxon>
    </lineage>
</organism>
<dbReference type="EMBL" id="CABVLI010000025">
    <property type="protein sequence ID" value="VVS99587.1"/>
    <property type="molecule type" value="Genomic_DNA"/>
</dbReference>
<evidence type="ECO:0000313" key="1">
    <source>
        <dbReference type="EMBL" id="VVS99587.1"/>
    </source>
</evidence>
<dbReference type="RefSeq" id="WP_128456134.1">
    <property type="nucleotide sequence ID" value="NZ_LR701524.1"/>
</dbReference>
<reference evidence="1 2" key="1">
    <citation type="submission" date="2019-09" db="EMBL/GenBank/DDBJ databases">
        <authorList>
            <person name="Dittami M. S."/>
        </authorList>
    </citation>
    <scope>NUCLEOTIDE SEQUENCE [LARGE SCALE GENOMIC DNA]</scope>
    <source>
        <strain evidence="1">SPHINGO391</strain>
    </source>
</reference>
<dbReference type="InterPro" id="IPR025528">
    <property type="entry name" value="BrnA_antitoxin"/>
</dbReference>
<protein>
    <recommendedName>
        <fullName evidence="3">BrnA antitoxin of type II toxin-antitoxin system</fullName>
    </recommendedName>
</protein>